<comment type="function">
    <text evidence="12">Component of the F(0) channel, it forms part of the peripheral stalk, linking F(1) to F(0). The b'-subunit is a diverged and duplicated form of b found in plants and photosynthetic bacteria.</text>
</comment>
<evidence type="ECO:0000256" key="12">
    <source>
        <dbReference type="ARBA" id="ARBA00025614"/>
    </source>
</evidence>
<dbReference type="GO" id="GO:0046961">
    <property type="term" value="F:proton-transporting ATPase activity, rotational mechanism"/>
    <property type="evidence" value="ECO:0007669"/>
    <property type="project" value="TreeGrafter"/>
</dbReference>
<comment type="subunit">
    <text evidence="13">F-type ATPases have 2 components, F(1) - the catalytic core - and F(0) - the membrane proton channel. F(1) has five subunits: alpha(3), beta(3), gamma(1), delta(1), epsilon(1). F(0) has four main subunits: a(1), b(2) and c(10-14). The alpha and beta chains form an alternating ring which encloses part of the gamma chain. F(1) is attached to F(0) by a central stalk formed by the gamma and epsilon chains, while a peripheral stalk is formed by the delta and b chains.</text>
</comment>
<keyword evidence="9 15" id="KW-0472">Membrane</keyword>
<evidence type="ECO:0000256" key="16">
    <source>
        <dbReference type="RuleBase" id="RU003848"/>
    </source>
</evidence>
<keyword evidence="17" id="KW-0175">Coiled coil</keyword>
<evidence type="ECO:0000256" key="13">
    <source>
        <dbReference type="ARBA" id="ARBA00026054"/>
    </source>
</evidence>
<dbReference type="PANTHER" id="PTHR33445">
    <property type="entry name" value="ATP SYNTHASE SUBUNIT B', CHLOROPLASTIC"/>
    <property type="match status" value="1"/>
</dbReference>
<evidence type="ECO:0000256" key="17">
    <source>
        <dbReference type="SAM" id="Coils"/>
    </source>
</evidence>
<feature type="coiled-coil region" evidence="17">
    <location>
        <begin position="111"/>
        <end position="142"/>
    </location>
</feature>
<evidence type="ECO:0000256" key="6">
    <source>
        <dbReference type="ARBA" id="ARBA00022781"/>
    </source>
</evidence>
<feature type="chain" id="PRO_5021894297" description="ATP synthase subunit b" evidence="18">
    <location>
        <begin position="24"/>
        <end position="212"/>
    </location>
</feature>
<dbReference type="EMBL" id="CP036271">
    <property type="protein sequence ID" value="QDT53577.1"/>
    <property type="molecule type" value="Genomic_DNA"/>
</dbReference>
<keyword evidence="4 15" id="KW-0138">CF(0)</keyword>
<accession>A0A517SBR4</accession>
<evidence type="ECO:0000256" key="2">
    <source>
        <dbReference type="ARBA" id="ARBA00022448"/>
    </source>
</evidence>
<organism evidence="19 20">
    <name type="scientific">Caulifigura coniformis</name>
    <dbReference type="NCBI Taxonomy" id="2527983"/>
    <lineage>
        <taxon>Bacteria</taxon>
        <taxon>Pseudomonadati</taxon>
        <taxon>Planctomycetota</taxon>
        <taxon>Planctomycetia</taxon>
        <taxon>Planctomycetales</taxon>
        <taxon>Planctomycetaceae</taxon>
        <taxon>Caulifigura</taxon>
    </lineage>
</organism>
<evidence type="ECO:0000256" key="8">
    <source>
        <dbReference type="ARBA" id="ARBA00023065"/>
    </source>
</evidence>
<dbReference type="Proteomes" id="UP000315700">
    <property type="component" value="Chromosome"/>
</dbReference>
<evidence type="ECO:0000256" key="14">
    <source>
        <dbReference type="ARBA" id="ARBA00037847"/>
    </source>
</evidence>
<dbReference type="GO" id="GO:0005886">
    <property type="term" value="C:plasma membrane"/>
    <property type="evidence" value="ECO:0007669"/>
    <property type="project" value="UniProtKB-SubCell"/>
</dbReference>
<evidence type="ECO:0000313" key="20">
    <source>
        <dbReference type="Proteomes" id="UP000315700"/>
    </source>
</evidence>
<feature type="signal peptide" evidence="18">
    <location>
        <begin position="1"/>
        <end position="23"/>
    </location>
</feature>
<keyword evidence="8 15" id="KW-0406">Ion transport</keyword>
<sequence precursor="true">MRWLSMLVMAFTLSVGMAGNVRAADEAHGHAAGDHGHGGHLGENVSPVTMDPSEWKADLAVFSFIVFILLFGALYTKAWPKISSALEEREAGIRRAIADAEKARIDSAAMLQQHQAKLDSVHEEVKAILAEARRDAEHTKNDIIASATTEATAIKNRAVADINLARDQALHELFDKMADQVAAATEHVVGRSVTGDDQSRFIREALSQVSPN</sequence>
<dbReference type="GO" id="GO:0046933">
    <property type="term" value="F:proton-transporting ATP synthase activity, rotational mechanism"/>
    <property type="evidence" value="ECO:0007669"/>
    <property type="project" value="UniProtKB-UniRule"/>
</dbReference>
<evidence type="ECO:0000256" key="11">
    <source>
        <dbReference type="ARBA" id="ARBA00025198"/>
    </source>
</evidence>
<evidence type="ECO:0000256" key="10">
    <source>
        <dbReference type="ARBA" id="ARBA00023310"/>
    </source>
</evidence>
<name>A0A517SBR4_9PLAN</name>
<dbReference type="GO" id="GO:0045259">
    <property type="term" value="C:proton-transporting ATP synthase complex"/>
    <property type="evidence" value="ECO:0007669"/>
    <property type="project" value="UniProtKB-KW"/>
</dbReference>
<feature type="transmembrane region" description="Helical" evidence="15">
    <location>
        <begin position="59"/>
        <end position="76"/>
    </location>
</feature>
<reference evidence="19 20" key="1">
    <citation type="submission" date="2019-02" db="EMBL/GenBank/DDBJ databases">
        <title>Deep-cultivation of Planctomycetes and their phenomic and genomic characterization uncovers novel biology.</title>
        <authorList>
            <person name="Wiegand S."/>
            <person name="Jogler M."/>
            <person name="Boedeker C."/>
            <person name="Pinto D."/>
            <person name="Vollmers J."/>
            <person name="Rivas-Marin E."/>
            <person name="Kohn T."/>
            <person name="Peeters S.H."/>
            <person name="Heuer A."/>
            <person name="Rast P."/>
            <person name="Oberbeckmann S."/>
            <person name="Bunk B."/>
            <person name="Jeske O."/>
            <person name="Meyerdierks A."/>
            <person name="Storesund J.E."/>
            <person name="Kallscheuer N."/>
            <person name="Luecker S."/>
            <person name="Lage O.M."/>
            <person name="Pohl T."/>
            <person name="Merkel B.J."/>
            <person name="Hornburger P."/>
            <person name="Mueller R.-W."/>
            <person name="Bruemmer F."/>
            <person name="Labrenz M."/>
            <person name="Spormann A.M."/>
            <person name="Op den Camp H."/>
            <person name="Overmann J."/>
            <person name="Amann R."/>
            <person name="Jetten M.S.M."/>
            <person name="Mascher T."/>
            <person name="Medema M.H."/>
            <person name="Devos D.P."/>
            <person name="Kaster A.-K."/>
            <person name="Ovreas L."/>
            <person name="Rohde M."/>
            <person name="Galperin M.Y."/>
            <person name="Jogler C."/>
        </authorList>
    </citation>
    <scope>NUCLEOTIDE SEQUENCE [LARGE SCALE GENOMIC DNA]</scope>
    <source>
        <strain evidence="19 20">Pan44</strain>
    </source>
</reference>
<keyword evidence="10 15" id="KW-0066">ATP synthesis</keyword>
<gene>
    <name evidence="15 19" type="primary">atpF</name>
    <name evidence="19" type="ORF">Pan44_15990</name>
</gene>
<dbReference type="InParanoid" id="A0A517SBR4"/>
<dbReference type="NCBIfam" id="TIGR01144">
    <property type="entry name" value="ATP_synt_b"/>
    <property type="match status" value="1"/>
</dbReference>
<evidence type="ECO:0000256" key="18">
    <source>
        <dbReference type="SAM" id="SignalP"/>
    </source>
</evidence>
<evidence type="ECO:0000256" key="3">
    <source>
        <dbReference type="ARBA" id="ARBA00022475"/>
    </source>
</evidence>
<evidence type="ECO:0000256" key="4">
    <source>
        <dbReference type="ARBA" id="ARBA00022547"/>
    </source>
</evidence>
<keyword evidence="18" id="KW-0732">Signal</keyword>
<comment type="function">
    <text evidence="11 15">F(1)F(0) ATP synthase produces ATP from ADP in the presence of a proton or sodium gradient. F-type ATPases consist of two structural domains, F(1) containing the extramembraneous catalytic core and F(0) containing the membrane proton channel, linked together by a central stalk and a peripheral stalk. During catalysis, ATP synthesis in the catalytic domain of F(1) is coupled via a rotary mechanism of the central stalk subunits to proton translocation.</text>
</comment>
<comment type="similarity">
    <text evidence="1 15 16">Belongs to the ATPase B chain family.</text>
</comment>
<keyword evidence="3 15" id="KW-1003">Cell membrane</keyword>
<dbReference type="CDD" id="cd06503">
    <property type="entry name" value="ATP-synt_Fo_b"/>
    <property type="match status" value="1"/>
</dbReference>
<evidence type="ECO:0000256" key="7">
    <source>
        <dbReference type="ARBA" id="ARBA00022989"/>
    </source>
</evidence>
<protein>
    <recommendedName>
        <fullName evidence="15">ATP synthase subunit b</fullName>
    </recommendedName>
    <alternativeName>
        <fullName evidence="15">ATP synthase F(0) sector subunit b</fullName>
    </alternativeName>
    <alternativeName>
        <fullName evidence="15">ATPase subunit I</fullName>
    </alternativeName>
    <alternativeName>
        <fullName evidence="15">F-type ATPase subunit b</fullName>
        <shortName evidence="15">F-ATPase subunit b</shortName>
    </alternativeName>
</protein>
<comment type="subunit">
    <text evidence="15">F-type ATPases have 2 components, F(1) - the catalytic core - and F(0) - the membrane proton channel. F(1) has five subunits: alpha(3), beta(3), gamma(1), delta(1), epsilon(1). F(0) has three main subunits: a(1), b(2) and c(10-14). The alpha and beta chains form an alternating ring which encloses part of the gamma chain. F(1) is attached to F(0) by a central stalk formed by the gamma and epsilon chains, while a peripheral stalk is formed by the delta and b chains.</text>
</comment>
<dbReference type="KEGG" id="ccos:Pan44_15990"/>
<keyword evidence="7 15" id="KW-1133">Transmembrane helix</keyword>
<dbReference type="Pfam" id="PF00430">
    <property type="entry name" value="ATP-synt_B"/>
    <property type="match status" value="1"/>
</dbReference>
<evidence type="ECO:0000256" key="15">
    <source>
        <dbReference type="HAMAP-Rule" id="MF_01398"/>
    </source>
</evidence>
<dbReference type="OrthoDB" id="274361at2"/>
<dbReference type="InterPro" id="IPR005864">
    <property type="entry name" value="ATP_synth_F0_bsu_bac"/>
</dbReference>
<keyword evidence="20" id="KW-1185">Reference proteome</keyword>
<keyword evidence="6 15" id="KW-0375">Hydrogen ion transport</keyword>
<keyword evidence="2 15" id="KW-0813">Transport</keyword>
<dbReference type="RefSeq" id="WP_145028896.1">
    <property type="nucleotide sequence ID" value="NZ_CP036271.1"/>
</dbReference>
<evidence type="ECO:0000313" key="19">
    <source>
        <dbReference type="EMBL" id="QDT53577.1"/>
    </source>
</evidence>
<dbReference type="PANTHER" id="PTHR33445:SF1">
    <property type="entry name" value="ATP SYNTHASE SUBUNIT B"/>
    <property type="match status" value="1"/>
</dbReference>
<proteinExistence type="inferred from homology"/>
<dbReference type="AlphaFoldDB" id="A0A517SBR4"/>
<dbReference type="InterPro" id="IPR050059">
    <property type="entry name" value="ATP_synthase_B_chain"/>
</dbReference>
<keyword evidence="5 15" id="KW-0812">Transmembrane</keyword>
<comment type="subcellular location">
    <subcellularLocation>
        <location evidence="15">Cell membrane</location>
        <topology evidence="15">Single-pass membrane protein</topology>
    </subcellularLocation>
    <subcellularLocation>
        <location evidence="14">Endomembrane system</location>
        <topology evidence="14">Single-pass membrane protein</topology>
    </subcellularLocation>
</comment>
<dbReference type="InterPro" id="IPR002146">
    <property type="entry name" value="ATP_synth_b/b'su_bac/chlpt"/>
</dbReference>
<evidence type="ECO:0000256" key="9">
    <source>
        <dbReference type="ARBA" id="ARBA00023136"/>
    </source>
</evidence>
<evidence type="ECO:0000256" key="1">
    <source>
        <dbReference type="ARBA" id="ARBA00005513"/>
    </source>
</evidence>
<dbReference type="GO" id="GO:0012505">
    <property type="term" value="C:endomembrane system"/>
    <property type="evidence" value="ECO:0007669"/>
    <property type="project" value="UniProtKB-SubCell"/>
</dbReference>
<evidence type="ECO:0000256" key="5">
    <source>
        <dbReference type="ARBA" id="ARBA00022692"/>
    </source>
</evidence>
<dbReference type="HAMAP" id="MF_01398">
    <property type="entry name" value="ATP_synth_b_bprime"/>
    <property type="match status" value="1"/>
</dbReference>